<keyword evidence="3 10" id="KW-0812">Transmembrane</keyword>
<comment type="similarity">
    <text evidence="10">Belongs to the CcmE/CycJ family.</text>
</comment>
<feature type="binding site" description="axial binding residue" evidence="10 11">
    <location>
        <position position="128"/>
    </location>
    <ligand>
        <name>heme</name>
        <dbReference type="ChEBI" id="CHEBI:30413"/>
    </ligand>
    <ligandPart>
        <name>Fe</name>
        <dbReference type="ChEBI" id="CHEBI:18248"/>
    </ligandPart>
</feature>
<evidence type="ECO:0000256" key="6">
    <source>
        <dbReference type="ARBA" id="ARBA00022968"/>
    </source>
</evidence>
<evidence type="ECO:0000256" key="1">
    <source>
        <dbReference type="ARBA" id="ARBA00004370"/>
    </source>
</evidence>
<evidence type="ECO:0000256" key="11">
    <source>
        <dbReference type="PIRSR" id="PIRSR604329-50"/>
    </source>
</evidence>
<evidence type="ECO:0000256" key="9">
    <source>
        <dbReference type="ARBA" id="ARBA00023136"/>
    </source>
</evidence>
<accession>A0A8J4HBX8</accession>
<protein>
    <recommendedName>
        <fullName evidence="10">Cytochrome c-type biogenesis protein CcmE</fullName>
    </recommendedName>
    <alternativeName>
        <fullName evidence="10">Cytochrome c maturation protein E</fullName>
    </alternativeName>
    <alternativeName>
        <fullName evidence="10">Heme chaperone CcmE</fullName>
    </alternativeName>
</protein>
<evidence type="ECO:0000256" key="2">
    <source>
        <dbReference type="ARBA" id="ARBA00022617"/>
    </source>
</evidence>
<dbReference type="EMBL" id="DTQM01000189">
    <property type="protein sequence ID" value="HGC43503.1"/>
    <property type="molecule type" value="Genomic_DNA"/>
</dbReference>
<keyword evidence="6 10" id="KW-0735">Signal-anchor</keyword>
<dbReference type="PANTHER" id="PTHR34128">
    <property type="entry name" value="CYTOCHROME C-TYPE BIOGENESIS PROTEIN CCME HOMOLOG, MITOCHONDRIAL"/>
    <property type="match status" value="1"/>
</dbReference>
<dbReference type="InterPro" id="IPR036127">
    <property type="entry name" value="CcmE-like_sf"/>
</dbReference>
<dbReference type="GO" id="GO:0017003">
    <property type="term" value="P:protein-heme linkage"/>
    <property type="evidence" value="ECO:0007669"/>
    <property type="project" value="UniProtKB-UniRule"/>
</dbReference>
<name>A0A8J4HBX8_9PROT</name>
<feature type="topological domain" description="Extracellular" evidence="10">
    <location>
        <begin position="29"/>
        <end position="166"/>
    </location>
</feature>
<dbReference type="NCBIfam" id="NF009731">
    <property type="entry name" value="PRK13254.1-5"/>
    <property type="match status" value="1"/>
</dbReference>
<keyword evidence="9 10" id="KW-0472">Membrane</keyword>
<comment type="caution">
    <text evidence="12">The sequence shown here is derived from an EMBL/GenBank/DDBJ whole genome shotgun (WGS) entry which is preliminary data.</text>
</comment>
<evidence type="ECO:0000256" key="8">
    <source>
        <dbReference type="ARBA" id="ARBA00023004"/>
    </source>
</evidence>
<dbReference type="GO" id="GO:0017004">
    <property type="term" value="P:cytochrome complex assembly"/>
    <property type="evidence" value="ECO:0007669"/>
    <property type="project" value="UniProtKB-KW"/>
</dbReference>
<dbReference type="Gene3D" id="2.40.50.140">
    <property type="entry name" value="Nucleic acid-binding proteins"/>
    <property type="match status" value="1"/>
</dbReference>
<evidence type="ECO:0000256" key="5">
    <source>
        <dbReference type="ARBA" id="ARBA00022748"/>
    </source>
</evidence>
<dbReference type="NCBIfam" id="NF009727">
    <property type="entry name" value="PRK13254.1-1"/>
    <property type="match status" value="1"/>
</dbReference>
<evidence type="ECO:0000256" key="10">
    <source>
        <dbReference type="HAMAP-Rule" id="MF_01959"/>
    </source>
</evidence>
<keyword evidence="4 10" id="KW-0479">Metal-binding</keyword>
<keyword evidence="10" id="KW-1003">Cell membrane</keyword>
<dbReference type="PANTHER" id="PTHR34128:SF2">
    <property type="entry name" value="CYTOCHROME C-TYPE BIOGENESIS PROTEIN CCME HOMOLOG, MITOCHONDRIAL"/>
    <property type="match status" value="1"/>
</dbReference>
<proteinExistence type="inferred from homology"/>
<dbReference type="Pfam" id="PF03100">
    <property type="entry name" value="CcmE"/>
    <property type="match status" value="1"/>
</dbReference>
<feature type="topological domain" description="Cytoplasmic" evidence="10">
    <location>
        <begin position="1"/>
        <end position="7"/>
    </location>
</feature>
<dbReference type="GO" id="GO:0020037">
    <property type="term" value="F:heme binding"/>
    <property type="evidence" value="ECO:0007669"/>
    <property type="project" value="InterPro"/>
</dbReference>
<evidence type="ECO:0000256" key="4">
    <source>
        <dbReference type="ARBA" id="ARBA00022723"/>
    </source>
</evidence>
<sequence>MKRKHRRLAILLACGLGLGAAAALTLLAFRDNLVFFVTPSDLAGRAKPGETLRLGGLVEKGSVVREVVDGQPGVRFRVSDGRAAVEVSFIGVLPDLFREGQGVVTLGTLAPDGHFIAAEVLAKHDETYMPKEVVEALKKSGHWQPADGPAPPAATWNTLNVTKNGG</sequence>
<evidence type="ECO:0000256" key="3">
    <source>
        <dbReference type="ARBA" id="ARBA00022692"/>
    </source>
</evidence>
<evidence type="ECO:0000313" key="12">
    <source>
        <dbReference type="EMBL" id="HGC43503.1"/>
    </source>
</evidence>
<dbReference type="InterPro" id="IPR004329">
    <property type="entry name" value="CcmE"/>
</dbReference>
<dbReference type="GO" id="GO:0046872">
    <property type="term" value="F:metal ion binding"/>
    <property type="evidence" value="ECO:0007669"/>
    <property type="project" value="UniProtKB-KW"/>
</dbReference>
<comment type="subcellular location">
    <subcellularLocation>
        <location evidence="10">Cell membrane</location>
        <topology evidence="10">Single-pass type II membrane protein</topology>
    </subcellularLocation>
    <subcellularLocation>
        <location evidence="1">Membrane</location>
    </subcellularLocation>
</comment>
<evidence type="ECO:0000256" key="7">
    <source>
        <dbReference type="ARBA" id="ARBA00022989"/>
    </source>
</evidence>
<keyword evidence="8 10" id="KW-0408">Iron</keyword>
<reference evidence="12" key="1">
    <citation type="journal article" date="2020" name="mSystems">
        <title>Genome- and Community-Level Interaction Insights into Carbon Utilization and Element Cycling Functions of Hydrothermarchaeota in Hydrothermal Sediment.</title>
        <authorList>
            <person name="Zhou Z."/>
            <person name="Liu Y."/>
            <person name="Xu W."/>
            <person name="Pan J."/>
            <person name="Luo Z.H."/>
            <person name="Li M."/>
        </authorList>
    </citation>
    <scope>NUCLEOTIDE SEQUENCE</scope>
    <source>
        <strain evidence="12">SpSt-997</strain>
    </source>
</reference>
<dbReference type="GO" id="GO:0005886">
    <property type="term" value="C:plasma membrane"/>
    <property type="evidence" value="ECO:0007669"/>
    <property type="project" value="UniProtKB-SubCell"/>
</dbReference>
<keyword evidence="2 10" id="KW-0349">Heme</keyword>
<dbReference type="AlphaFoldDB" id="A0A8J4HBX8"/>
<feature type="binding site" description="covalent" evidence="10 11">
    <location>
        <position position="124"/>
    </location>
    <ligand>
        <name>heme</name>
        <dbReference type="ChEBI" id="CHEBI:30413"/>
    </ligand>
</feature>
<keyword evidence="7 10" id="KW-1133">Transmembrane helix</keyword>
<gene>
    <name evidence="10 12" type="primary">ccmE</name>
    <name evidence="10" type="synonym">cycJ</name>
    <name evidence="12" type="ORF">ENY07_09845</name>
</gene>
<dbReference type="HAMAP" id="MF_01959">
    <property type="entry name" value="CcmE"/>
    <property type="match status" value="1"/>
</dbReference>
<organism evidence="12">
    <name type="scientific">Acidicaldus sp</name>
    <dbReference type="NCBI Taxonomy" id="1872105"/>
    <lineage>
        <taxon>Bacteria</taxon>
        <taxon>Pseudomonadati</taxon>
        <taxon>Pseudomonadota</taxon>
        <taxon>Alphaproteobacteria</taxon>
        <taxon>Acetobacterales</taxon>
        <taxon>Acetobacteraceae</taxon>
        <taxon>Acidicaldus</taxon>
    </lineage>
</organism>
<dbReference type="SUPFAM" id="SSF82093">
    <property type="entry name" value="Heme chaperone CcmE"/>
    <property type="match status" value="1"/>
</dbReference>
<comment type="function">
    <text evidence="10">Heme chaperone required for the biogenesis of c-type cytochromes. Transiently binds heme delivered by CcmC and transfers the heme to apo-cytochromes in a process facilitated by CcmF and CcmH.</text>
</comment>
<keyword evidence="5 10" id="KW-0201">Cytochrome c-type biogenesis</keyword>
<dbReference type="InterPro" id="IPR012340">
    <property type="entry name" value="NA-bd_OB-fold"/>
</dbReference>